<proteinExistence type="predicted"/>
<feature type="transmembrane region" description="Helical" evidence="8">
    <location>
        <begin position="96"/>
        <end position="113"/>
    </location>
</feature>
<dbReference type="GeneID" id="40351470"/>
<dbReference type="GO" id="GO:0031966">
    <property type="term" value="C:mitochondrial membrane"/>
    <property type="evidence" value="ECO:0007669"/>
    <property type="project" value="UniProtKB-SubCell"/>
</dbReference>
<keyword evidence="8" id="KW-1133">Transmembrane helix</keyword>
<dbReference type="GO" id="GO:0045259">
    <property type="term" value="C:proton-transporting ATP synthase complex"/>
    <property type="evidence" value="ECO:0007669"/>
    <property type="project" value="UniProtKB-KW"/>
</dbReference>
<accession>A0A4D6C4C6</accession>
<keyword evidence="6 9" id="KW-0496">Mitochondrion</keyword>
<evidence type="ECO:0000256" key="4">
    <source>
        <dbReference type="ARBA" id="ARBA00022781"/>
    </source>
</evidence>
<keyword evidence="4" id="KW-0375">Hydrogen ion transport</keyword>
<dbReference type="Pfam" id="PF05405">
    <property type="entry name" value="Mt_ATP-synt_B"/>
    <property type="match status" value="1"/>
</dbReference>
<keyword evidence="3" id="KW-0138">CF(0)</keyword>
<dbReference type="GO" id="GO:0015986">
    <property type="term" value="P:proton motive force-driven ATP synthesis"/>
    <property type="evidence" value="ECO:0007669"/>
    <property type="project" value="InterPro"/>
</dbReference>
<organism evidence="9">
    <name type="scientific">Picocystis salinarum</name>
    <dbReference type="NCBI Taxonomy" id="88271"/>
    <lineage>
        <taxon>Eukaryota</taxon>
        <taxon>Viridiplantae</taxon>
        <taxon>Chlorophyta</taxon>
        <taxon>Picocystophyceae</taxon>
        <taxon>Picocystales</taxon>
        <taxon>Picocystaceae</taxon>
        <taxon>Picocystis</taxon>
    </lineage>
</organism>
<evidence type="ECO:0000256" key="2">
    <source>
        <dbReference type="ARBA" id="ARBA00022448"/>
    </source>
</evidence>
<reference evidence="9" key="1">
    <citation type="journal article" date="2019" name="Genome Biol. Evol.">
        <title>Tracing the Evolution of the Plastome and Mitogenome in the Chloropicophyceae Uncovered Convergent tRNA Gene Losses and a Variant Plastid Genetic Code.</title>
        <authorList>
            <person name="Turmel M."/>
            <person name="Dos Santos A.L."/>
            <person name="Otis C."/>
            <person name="Sergerie R."/>
            <person name="Lemieux C."/>
        </authorList>
    </citation>
    <scope>NUCLEOTIDE SEQUENCE</scope>
</reference>
<dbReference type="EMBL" id="MK086000">
    <property type="protein sequence ID" value="QBX98514.1"/>
    <property type="molecule type" value="Genomic_DNA"/>
</dbReference>
<protein>
    <submittedName>
        <fullName evidence="9">ATP synthase F0 subunit beta</fullName>
    </submittedName>
</protein>
<keyword evidence="8" id="KW-0812">Transmembrane</keyword>
<dbReference type="GO" id="GO:0015078">
    <property type="term" value="F:proton transmembrane transporter activity"/>
    <property type="evidence" value="ECO:0007669"/>
    <property type="project" value="InterPro"/>
</dbReference>
<keyword evidence="2" id="KW-0813">Transport</keyword>
<evidence type="ECO:0000256" key="6">
    <source>
        <dbReference type="ARBA" id="ARBA00023128"/>
    </source>
</evidence>
<evidence type="ECO:0000313" key="9">
    <source>
        <dbReference type="EMBL" id="QBX98514.1"/>
    </source>
</evidence>
<dbReference type="AlphaFoldDB" id="A0A4D6C4C6"/>
<evidence type="ECO:0000256" key="3">
    <source>
        <dbReference type="ARBA" id="ARBA00022547"/>
    </source>
</evidence>
<evidence type="ECO:0000256" key="7">
    <source>
        <dbReference type="ARBA" id="ARBA00023136"/>
    </source>
</evidence>
<dbReference type="InterPro" id="IPR008688">
    <property type="entry name" value="ATP_synth_Bsub_B/MI25"/>
</dbReference>
<evidence type="ECO:0000256" key="1">
    <source>
        <dbReference type="ARBA" id="ARBA00004325"/>
    </source>
</evidence>
<keyword evidence="7 8" id="KW-0472">Membrane</keyword>
<dbReference type="RefSeq" id="YP_009646615.1">
    <property type="nucleotide sequence ID" value="NC_042491.1"/>
</dbReference>
<comment type="subcellular location">
    <subcellularLocation>
        <location evidence="1">Mitochondrion membrane</location>
    </subcellularLocation>
</comment>
<gene>
    <name evidence="9" type="primary">atp4</name>
</gene>
<evidence type="ECO:0000256" key="8">
    <source>
        <dbReference type="SAM" id="Phobius"/>
    </source>
</evidence>
<name>A0A4D6C4C6_9CHLO</name>
<keyword evidence="5" id="KW-0406">Ion transport</keyword>
<feature type="transmembrane region" description="Helical" evidence="8">
    <location>
        <begin position="70"/>
        <end position="90"/>
    </location>
</feature>
<evidence type="ECO:0000256" key="5">
    <source>
        <dbReference type="ARBA" id="ARBA00023065"/>
    </source>
</evidence>
<sequence length="247" mass="25228">MARPAGGGPGARPRGLSGLAPGGAFGAPLAPAHASLVRAGGLAPRGGGLDRAPDGGLGDRVRRTPVSRNALGVVSLGASIALAHAFDLLLYNEETLVALCFALFCGALWYGAGDALGEALRARGVALAREWAAALEAQREAWQRAASPWREAHRTPAVLGALRTWTAAAGAAGRGCGEARLRARVHHALQARAAALRAAPPRPWDAGAALRRLCAAALGRGGASLRAAQLEGALARLEATPPQRKDR</sequence>
<geneLocation type="mitochondrion" evidence="9"/>